<organism evidence="1 2">
    <name type="scientific">Caligus rogercresseyi</name>
    <name type="common">Sea louse</name>
    <dbReference type="NCBI Taxonomy" id="217165"/>
    <lineage>
        <taxon>Eukaryota</taxon>
        <taxon>Metazoa</taxon>
        <taxon>Ecdysozoa</taxon>
        <taxon>Arthropoda</taxon>
        <taxon>Crustacea</taxon>
        <taxon>Multicrustacea</taxon>
        <taxon>Hexanauplia</taxon>
        <taxon>Copepoda</taxon>
        <taxon>Siphonostomatoida</taxon>
        <taxon>Caligidae</taxon>
        <taxon>Caligus</taxon>
    </lineage>
</organism>
<dbReference type="AlphaFoldDB" id="A0A7T8GUD1"/>
<gene>
    <name evidence="1" type="ORF">FKW44_018328</name>
</gene>
<proteinExistence type="predicted"/>
<protein>
    <submittedName>
        <fullName evidence="1">Uncharacterized protein</fullName>
    </submittedName>
</protein>
<keyword evidence="2" id="KW-1185">Reference proteome</keyword>
<reference evidence="2" key="1">
    <citation type="submission" date="2021-01" db="EMBL/GenBank/DDBJ databases">
        <title>Caligus Genome Assembly.</title>
        <authorList>
            <person name="Gallardo-Escarate C."/>
        </authorList>
    </citation>
    <scope>NUCLEOTIDE SEQUENCE [LARGE SCALE GENOMIC DNA]</scope>
</reference>
<feature type="non-terminal residue" evidence="1">
    <location>
        <position position="1"/>
    </location>
</feature>
<accession>A0A7T8GUD1</accession>
<dbReference type="Proteomes" id="UP000595437">
    <property type="component" value="Chromosome 12"/>
</dbReference>
<dbReference type="EMBL" id="CP045901">
    <property type="protein sequence ID" value="QQP37897.1"/>
    <property type="molecule type" value="Genomic_DNA"/>
</dbReference>
<evidence type="ECO:0000313" key="2">
    <source>
        <dbReference type="Proteomes" id="UP000595437"/>
    </source>
</evidence>
<evidence type="ECO:0000313" key="1">
    <source>
        <dbReference type="EMBL" id="QQP37897.1"/>
    </source>
</evidence>
<name>A0A7T8GUD1_CALRO</name>
<sequence>IASQTPISSWEVRTIILAAVARYAALDLTIPSVIDRKWSLSADEINYLPPMWKIN</sequence>